<evidence type="ECO:0000313" key="5">
    <source>
        <dbReference type="Proteomes" id="UP001589766"/>
    </source>
</evidence>
<dbReference type="InterPro" id="IPR042003">
    <property type="entry name" value="Sortase_E"/>
</dbReference>
<dbReference type="NCBIfam" id="TIGR01076">
    <property type="entry name" value="sortase_fam"/>
    <property type="match status" value="1"/>
</dbReference>
<evidence type="ECO:0000256" key="2">
    <source>
        <dbReference type="SAM" id="MobiDB-lite"/>
    </source>
</evidence>
<protein>
    <submittedName>
        <fullName evidence="4">Class E sortase</fullName>
    </submittedName>
</protein>
<reference evidence="4 5" key="1">
    <citation type="submission" date="2024-09" db="EMBL/GenBank/DDBJ databases">
        <authorList>
            <person name="Sun Q."/>
            <person name="Mori K."/>
        </authorList>
    </citation>
    <scope>NUCLEOTIDE SEQUENCE [LARGE SCALE GENOMIC DNA]</scope>
    <source>
        <strain evidence="4 5">CCM 7609</strain>
    </source>
</reference>
<feature type="compositionally biased region" description="Basic residues" evidence="2">
    <location>
        <begin position="36"/>
        <end position="45"/>
    </location>
</feature>
<dbReference type="Gene3D" id="2.40.260.10">
    <property type="entry name" value="Sortase"/>
    <property type="match status" value="1"/>
</dbReference>
<dbReference type="CDD" id="cd05830">
    <property type="entry name" value="Sortase_E"/>
    <property type="match status" value="1"/>
</dbReference>
<feature type="region of interest" description="Disordered" evidence="2">
    <location>
        <begin position="1"/>
        <end position="45"/>
    </location>
</feature>
<keyword evidence="3" id="KW-0472">Membrane</keyword>
<name>A0ABV6F9S2_9MICC</name>
<keyword evidence="3" id="KW-0812">Transmembrane</keyword>
<dbReference type="InterPro" id="IPR005754">
    <property type="entry name" value="Sortase"/>
</dbReference>
<evidence type="ECO:0000256" key="1">
    <source>
        <dbReference type="ARBA" id="ARBA00022801"/>
    </source>
</evidence>
<dbReference type="EMBL" id="JBHLWH010000046">
    <property type="protein sequence ID" value="MFC0250049.1"/>
    <property type="molecule type" value="Genomic_DNA"/>
</dbReference>
<feature type="transmembrane region" description="Helical" evidence="3">
    <location>
        <begin position="49"/>
        <end position="71"/>
    </location>
</feature>
<feature type="compositionally biased region" description="Basic and acidic residues" evidence="2">
    <location>
        <begin position="13"/>
        <end position="35"/>
    </location>
</feature>
<evidence type="ECO:0000313" key="4">
    <source>
        <dbReference type="EMBL" id="MFC0250049.1"/>
    </source>
</evidence>
<keyword evidence="1" id="KW-0378">Hydrolase</keyword>
<dbReference type="SUPFAM" id="SSF63817">
    <property type="entry name" value="Sortase"/>
    <property type="match status" value="1"/>
</dbReference>
<keyword evidence="5" id="KW-1185">Reference proteome</keyword>
<organism evidence="4 5">
    <name type="scientific">Citricoccus parietis</name>
    <dbReference type="NCBI Taxonomy" id="592307"/>
    <lineage>
        <taxon>Bacteria</taxon>
        <taxon>Bacillati</taxon>
        <taxon>Actinomycetota</taxon>
        <taxon>Actinomycetes</taxon>
        <taxon>Micrococcales</taxon>
        <taxon>Micrococcaceae</taxon>
        <taxon>Citricoccus</taxon>
    </lineage>
</organism>
<dbReference type="InterPro" id="IPR023365">
    <property type="entry name" value="Sortase_dom-sf"/>
</dbReference>
<sequence>MTSTLDRPPSGEGPRDGHGPRRRPGTERDGRSARRESRRAKRRTKPRRGVLSLLGKLFITLGILVGLYGVYELFITDVIAESDRTEVATQWRAEQVPVDDGIGAEYRDDFPVVEGEGTLGMLHVPSWGEDFEVPIGSGDGADVLDAGQVGHYDATQPIGAMGNAGLAGHRTTHGKPLREVHHLEQGDEIVVESADHWLVYKVVAKDIVKPHQSEVLDPIPPFEGATQGRYLTLTTCDPIFGITDRYIVWAEADYWTPKSEGLPPALA</sequence>
<dbReference type="NCBIfam" id="NF033747">
    <property type="entry name" value="class_E_sortase"/>
    <property type="match status" value="1"/>
</dbReference>
<accession>A0ABV6F9S2</accession>
<proteinExistence type="predicted"/>
<dbReference type="Pfam" id="PF04203">
    <property type="entry name" value="Sortase"/>
    <property type="match status" value="1"/>
</dbReference>
<gene>
    <name evidence="4" type="ORF">ACFFIO_16185</name>
</gene>
<comment type="caution">
    <text evidence="4">The sequence shown here is derived from an EMBL/GenBank/DDBJ whole genome shotgun (WGS) entry which is preliminary data.</text>
</comment>
<keyword evidence="3" id="KW-1133">Transmembrane helix</keyword>
<evidence type="ECO:0000256" key="3">
    <source>
        <dbReference type="SAM" id="Phobius"/>
    </source>
</evidence>
<dbReference type="Proteomes" id="UP001589766">
    <property type="component" value="Unassembled WGS sequence"/>
</dbReference>
<dbReference type="RefSeq" id="WP_378043438.1">
    <property type="nucleotide sequence ID" value="NZ_JBHLWH010000046.1"/>
</dbReference>
<dbReference type="InterPro" id="IPR053465">
    <property type="entry name" value="Sortase_Class_E"/>
</dbReference>